<accession>A0A1F5WFE4</accession>
<gene>
    <name evidence="3" type="ORF">A2W57_00390</name>
</gene>
<proteinExistence type="predicted"/>
<reference evidence="3 4" key="1">
    <citation type="journal article" date="2016" name="Nat. Commun.">
        <title>Thousands of microbial genomes shed light on interconnected biogeochemical processes in an aquifer system.</title>
        <authorList>
            <person name="Anantharaman K."/>
            <person name="Brown C.T."/>
            <person name="Hug L.A."/>
            <person name="Sharon I."/>
            <person name="Castelle C.J."/>
            <person name="Probst A.J."/>
            <person name="Thomas B.C."/>
            <person name="Singh A."/>
            <person name="Wilkins M.J."/>
            <person name="Karaoz U."/>
            <person name="Brodie E.L."/>
            <person name="Williams K.H."/>
            <person name="Hubbard S.S."/>
            <person name="Banfield J.F."/>
        </authorList>
    </citation>
    <scope>NUCLEOTIDE SEQUENCE [LARGE SCALE GENOMIC DNA]</scope>
</reference>
<dbReference type="Gene3D" id="3.40.50.720">
    <property type="entry name" value="NAD(P)-binding Rossmann-like Domain"/>
    <property type="match status" value="1"/>
</dbReference>
<dbReference type="InterPro" id="IPR013974">
    <property type="entry name" value="SAF"/>
</dbReference>
<dbReference type="GO" id="GO:0016491">
    <property type="term" value="F:oxidoreductase activity"/>
    <property type="evidence" value="ECO:0007669"/>
    <property type="project" value="InterPro"/>
</dbReference>
<dbReference type="AlphaFoldDB" id="A0A1F5WFE4"/>
<dbReference type="InterPro" id="IPR048423">
    <property type="entry name" value="DRL_cat"/>
</dbReference>
<evidence type="ECO:0000313" key="4">
    <source>
        <dbReference type="Proteomes" id="UP000178276"/>
    </source>
</evidence>
<evidence type="ECO:0000256" key="1">
    <source>
        <dbReference type="SAM" id="Phobius"/>
    </source>
</evidence>
<dbReference type="Pfam" id="PF00535">
    <property type="entry name" value="Glycos_transf_2"/>
    <property type="match status" value="1"/>
</dbReference>
<organism evidence="3 4">
    <name type="scientific">Candidatus Giovannonibacteria bacterium RIFCSPHIGHO2_02_43_16</name>
    <dbReference type="NCBI Taxonomy" id="1798331"/>
    <lineage>
        <taxon>Bacteria</taxon>
        <taxon>Candidatus Giovannoniibacteriota</taxon>
    </lineage>
</organism>
<dbReference type="PANTHER" id="PTHR37850:SF1">
    <property type="entry name" value="SAF DOMAIN PROTEIN"/>
    <property type="match status" value="1"/>
</dbReference>
<keyword evidence="1" id="KW-0472">Membrane</keyword>
<dbReference type="SUPFAM" id="SSF51735">
    <property type="entry name" value="NAD(P)-binding Rossmann-fold domains"/>
    <property type="match status" value="1"/>
</dbReference>
<dbReference type="SMART" id="SM00858">
    <property type="entry name" value="SAF"/>
    <property type="match status" value="1"/>
</dbReference>
<dbReference type="Pfam" id="PF21135">
    <property type="entry name" value="DRL_cat"/>
    <property type="match status" value="1"/>
</dbReference>
<dbReference type="InterPro" id="IPR001173">
    <property type="entry name" value="Glyco_trans_2-like"/>
</dbReference>
<feature type="transmembrane region" description="Helical" evidence="1">
    <location>
        <begin position="676"/>
        <end position="696"/>
    </location>
</feature>
<protein>
    <recommendedName>
        <fullName evidence="2">SAF domain-containing protein</fullName>
    </recommendedName>
</protein>
<dbReference type="PANTHER" id="PTHR37850">
    <property type="entry name" value="STRU PROTEIN"/>
    <property type="match status" value="1"/>
</dbReference>
<name>A0A1F5WFE4_9BACT</name>
<evidence type="ECO:0000313" key="3">
    <source>
        <dbReference type="EMBL" id="OGF74304.1"/>
    </source>
</evidence>
<dbReference type="EMBL" id="MFHJ01000011">
    <property type="protein sequence ID" value="OGF74304.1"/>
    <property type="molecule type" value="Genomic_DNA"/>
</dbReference>
<keyword evidence="1" id="KW-0812">Transmembrane</keyword>
<keyword evidence="1" id="KW-1133">Transmembrane helix</keyword>
<dbReference type="Gene3D" id="3.90.550.10">
    <property type="entry name" value="Spore Coat Polysaccharide Biosynthesis Protein SpsA, Chain A"/>
    <property type="match status" value="1"/>
</dbReference>
<dbReference type="CDD" id="cd11616">
    <property type="entry name" value="SAF_DH_OX_like"/>
    <property type="match status" value="1"/>
</dbReference>
<dbReference type="STRING" id="1798331.A2W57_00390"/>
<dbReference type="InterPro" id="IPR029044">
    <property type="entry name" value="Nucleotide-diphossugar_trans"/>
</dbReference>
<dbReference type="InterPro" id="IPR036291">
    <property type="entry name" value="NAD(P)-bd_dom_sf"/>
</dbReference>
<dbReference type="GO" id="GO:0050661">
    <property type="term" value="F:NADP binding"/>
    <property type="evidence" value="ECO:0007669"/>
    <property type="project" value="InterPro"/>
</dbReference>
<dbReference type="SUPFAM" id="SSF53448">
    <property type="entry name" value="Nucleotide-diphospho-sugar transferases"/>
    <property type="match status" value="1"/>
</dbReference>
<comment type="caution">
    <text evidence="3">The sequence shown here is derived from an EMBL/GenBank/DDBJ whole genome shotgun (WGS) entry which is preliminary data.</text>
</comment>
<dbReference type="Pfam" id="PF03447">
    <property type="entry name" value="NAD_binding_3"/>
    <property type="match status" value="1"/>
</dbReference>
<dbReference type="InterPro" id="IPR005106">
    <property type="entry name" value="Asp/hSer_DH_NAD-bd"/>
</dbReference>
<dbReference type="Proteomes" id="UP000178276">
    <property type="component" value="Unassembled WGS sequence"/>
</dbReference>
<feature type="domain" description="SAF" evidence="2">
    <location>
        <begin position="342"/>
        <end position="407"/>
    </location>
</feature>
<evidence type="ECO:0000259" key="2">
    <source>
        <dbReference type="SMART" id="SM00858"/>
    </source>
</evidence>
<sequence length="721" mass="79358">MIILDKKLEELERSGSPIRVGLVGAGYAGRGFAMQMLNYTAGMRLVAVANRTLSEAERAFRDAGRTDIEEVSDGAALSQAISGKKSAITSNYDLLCASPDIDVIVDASGEVEFGARVIASAIKNKKHVVLINAELDCTLGPILKRRADEAGVIYTQTDGDQPGVLMNLYRFVKSIGFKPVMAGNIKSLIDARRTPETQKAFAEAHFQRPKMITSFADGTKISMEMATVSNATGFKIIKRGMAGPKCARVEEAVNLFPVDELMNGGIVDYILGAEPSFGVFVLGYNSHSLTRQYMNMYKMGDGPIYTFYVPYHLSPIETPSSIGRAVIFKDATIAPLGGLVAEVVTLAKRDLKAGEALDGIGGFTVYGAIDNYKTAKAGNLLPMGLSDGCVLKRDIKMDEAIAYSDVDLPLDRLSIELRKEQDKLFASGASLTVVIPTCYGGQSLLQTVKSLRASQGVENFRLIVVADRTPITSQVKKELNGLGVELYWNDISGSQPKKVTQAIEITTSEFTVVTQDDITFEPWTLRTLVSVLEKDKSLTMVGARILPLKPETLIESAVAALARLMDRVASSWDDGKNHLSASGRCLAYRTEHLKKFNVPDTVVNSDIYMYLRNRVLGGKFARAQEARVFIRCPQKLRDQVGPSSRYQYLREEMDSYFKLDSTPDYRLPKLLVFRQAIVEFFHAPIAMATYLGVFIYTRLKKQALKRVIDPVWDVDSSTKKV</sequence>